<gene>
    <name evidence="1" type="ORF">CS063_15705</name>
</gene>
<evidence type="ECO:0000313" key="2">
    <source>
        <dbReference type="Proteomes" id="UP000224460"/>
    </source>
</evidence>
<accession>A0AC61D7E7</accession>
<organism evidence="1 2">
    <name type="scientific">Sporanaerobium hydrogeniformans</name>
    <dbReference type="NCBI Taxonomy" id="3072179"/>
    <lineage>
        <taxon>Bacteria</taxon>
        <taxon>Bacillati</taxon>
        <taxon>Bacillota</taxon>
        <taxon>Clostridia</taxon>
        <taxon>Lachnospirales</taxon>
        <taxon>Lachnospiraceae</taxon>
        <taxon>Sporanaerobium</taxon>
    </lineage>
</organism>
<name>A0AC61D7E7_9FIRM</name>
<protein>
    <submittedName>
        <fullName evidence="1">TIGR00266 family protein</fullName>
    </submittedName>
</protein>
<reference evidence="1" key="1">
    <citation type="submission" date="2017-10" db="EMBL/GenBank/DDBJ databases">
        <title>Genome sequence of cellulolytic Lachnospiraceae bacterium XHS1971 isolated from hotspring sediment.</title>
        <authorList>
            <person name="Vasudevan G."/>
            <person name="Joshi A.J."/>
            <person name="Hivarkar S."/>
            <person name="Lanjekar V.B."/>
            <person name="Dhakephalkar P.K."/>
            <person name="Dagar S."/>
        </authorList>
    </citation>
    <scope>NUCLEOTIDE SEQUENCE</scope>
    <source>
        <strain evidence="1">XHS1971</strain>
    </source>
</reference>
<dbReference type="EMBL" id="PEDL01000028">
    <property type="protein sequence ID" value="PHV69459.1"/>
    <property type="molecule type" value="Genomic_DNA"/>
</dbReference>
<sequence length="227" mass="24517">MEYTIFGNDLPGVAIQLKNGESVYTQSGGMAWMENGINMETNVKGGLLKGLGRMFAGESLFMATYSSIRDGAEIVFSSTFPGAIIDFTLKPGQQIIAQKNAFLCAEQSVDLGVEFTRKFSAGMFGGEGFILQRLSGQGTFFLEAAGSIVKRELRPGEVLKVDTGNVVAFESSVRYEIETVKGFANIFFGGEGLFLTKLTGPGVIWLQTLTLQNVAARIIPFIPSNSH</sequence>
<keyword evidence="2" id="KW-1185">Reference proteome</keyword>
<dbReference type="Proteomes" id="UP000224460">
    <property type="component" value="Unassembled WGS sequence"/>
</dbReference>
<comment type="caution">
    <text evidence="1">The sequence shown here is derived from an EMBL/GenBank/DDBJ whole genome shotgun (WGS) entry which is preliminary data.</text>
</comment>
<evidence type="ECO:0000313" key="1">
    <source>
        <dbReference type="EMBL" id="PHV69459.1"/>
    </source>
</evidence>
<proteinExistence type="predicted"/>